<name>A0A5P0YMC0_9ACTN</name>
<evidence type="ECO:0000313" key="4">
    <source>
        <dbReference type="EMBL" id="MBB1258019.1"/>
    </source>
</evidence>
<protein>
    <submittedName>
        <fullName evidence="5">DUF368 domain-containing protein</fullName>
    </submittedName>
</protein>
<feature type="transmembrane region" description="Helical" evidence="2">
    <location>
        <begin position="210"/>
        <end position="231"/>
    </location>
</feature>
<feature type="transmembrane region" description="Helical" evidence="2">
    <location>
        <begin position="113"/>
        <end position="130"/>
    </location>
</feature>
<evidence type="ECO:0000313" key="5">
    <source>
        <dbReference type="EMBL" id="MQS01421.1"/>
    </source>
</evidence>
<dbReference type="InterPro" id="IPR007163">
    <property type="entry name" value="VCA0040-like"/>
</dbReference>
<sequence length="323" mass="34117">MSTTTNTSVGARAFNVFRGALIGVVEVVPGVSGGTVALIIGAYEKLIGGAGHITTAIRYAASDLPRGRGATRARDELRNVDWPVVVPMLIGMACALVLGAKLVAPLVESHQQYAFALFLGLVLASLWVPYSHSGQRWKAGNYLLAGAVGIAAFVVTGMPPSETSGNPLTLFLGGSVAICALVLPGLSGSFILLTMGLYQPVIDAANSRDLGLLAAFGLGCTVGLAVFVKLLKWLLENYHHTTLVVMTGLMAGSLRALWPWQDDDRNMYAPGDGVPLTFSLMALGFAIVAVSIIVEMRLKRSRERAAGGPGNPPTQRRRRHARV</sequence>
<keyword evidence="6" id="KW-1185">Reference proteome</keyword>
<evidence type="ECO:0000313" key="7">
    <source>
        <dbReference type="Proteomes" id="UP000517765"/>
    </source>
</evidence>
<reference evidence="3" key="3">
    <citation type="journal article" name="Syst. Appl. Microbiol.">
        <title>Streptomyces alkaliterrae sp. nov., isolated from an alkaline soil, and emended descriptions of Streptomyces alkaliphilus, Streptomyces calidiresistens and Streptomyces durbertensis.</title>
        <authorList>
            <person name="Swiecimska M."/>
            <person name="Golinska P."/>
            <person name="Nouioui I."/>
            <person name="Wypij M."/>
            <person name="Rai M."/>
            <person name="Sangal V."/>
            <person name="Goodfellow M."/>
        </authorList>
    </citation>
    <scope>NUCLEOTIDE SEQUENCE</scope>
    <source>
        <strain evidence="3">OF3</strain>
        <strain evidence="4">OF8</strain>
    </source>
</reference>
<dbReference type="Proteomes" id="UP000517765">
    <property type="component" value="Unassembled WGS sequence"/>
</dbReference>
<keyword evidence="2" id="KW-1133">Transmembrane helix</keyword>
<dbReference type="RefSeq" id="WP_143646895.1">
    <property type="nucleotide sequence ID" value="NZ_JABJWZ010000023.1"/>
</dbReference>
<keyword evidence="2" id="KW-0812">Transmembrane</keyword>
<feature type="transmembrane region" description="Helical" evidence="2">
    <location>
        <begin position="84"/>
        <end position="104"/>
    </location>
</feature>
<accession>A0A5P0YMC0</accession>
<dbReference type="PANTHER" id="PTHR37308">
    <property type="entry name" value="INTEGRAL MEMBRANE PROTEIN"/>
    <property type="match status" value="1"/>
</dbReference>
<organism evidence="5 6">
    <name type="scientific">Streptomyces alkaliterrae</name>
    <dbReference type="NCBI Taxonomy" id="2213162"/>
    <lineage>
        <taxon>Bacteria</taxon>
        <taxon>Bacillati</taxon>
        <taxon>Actinomycetota</taxon>
        <taxon>Actinomycetes</taxon>
        <taxon>Kitasatosporales</taxon>
        <taxon>Streptomycetaceae</taxon>
        <taxon>Streptomyces</taxon>
    </lineage>
</organism>
<feature type="transmembrane region" description="Helical" evidence="2">
    <location>
        <begin position="273"/>
        <end position="294"/>
    </location>
</feature>
<gene>
    <name evidence="5" type="ORF">FNX44_005925</name>
    <name evidence="3" type="ORF">H3146_04755</name>
    <name evidence="4" type="ORF">H3147_04135</name>
</gene>
<proteinExistence type="predicted"/>
<dbReference type="EMBL" id="JABJWZ010000023">
    <property type="protein sequence ID" value="MBB1252680.1"/>
    <property type="molecule type" value="Genomic_DNA"/>
</dbReference>
<comment type="caution">
    <text evidence="5">The sequence shown here is derived from an EMBL/GenBank/DDBJ whole genome shotgun (WGS) entry which is preliminary data.</text>
</comment>
<dbReference type="Pfam" id="PF04018">
    <property type="entry name" value="VCA0040-like"/>
    <property type="match status" value="1"/>
</dbReference>
<dbReference type="PANTHER" id="PTHR37308:SF1">
    <property type="entry name" value="POLYPRENYL-PHOSPHATE TRANSPORTER"/>
    <property type="match status" value="1"/>
</dbReference>
<evidence type="ECO:0000313" key="8">
    <source>
        <dbReference type="Proteomes" id="UP000525686"/>
    </source>
</evidence>
<reference evidence="7 8" key="2">
    <citation type="submission" date="2020-05" db="EMBL/GenBank/DDBJ databases">
        <title>Classification of alakaliphilic streptomycetes isolated from an alkaline soil next to Lonar Crater, India and a proposal for the recognition of Streptomyces alkaliterrae sp. nov.</title>
        <authorList>
            <person name="Golinska P."/>
        </authorList>
    </citation>
    <scope>NUCLEOTIDE SEQUENCE [LARGE SCALE GENOMIC DNA]</scope>
    <source>
        <strain evidence="8">OF3</strain>
        <strain evidence="7">OF8</strain>
    </source>
</reference>
<feature type="transmembrane region" description="Helical" evidence="2">
    <location>
        <begin position="170"/>
        <end position="198"/>
    </location>
</feature>
<dbReference type="Proteomes" id="UP000320857">
    <property type="component" value="Unassembled WGS sequence"/>
</dbReference>
<dbReference type="EMBL" id="VJYK02000039">
    <property type="protein sequence ID" value="MQS01421.1"/>
    <property type="molecule type" value="Genomic_DNA"/>
</dbReference>
<evidence type="ECO:0000313" key="3">
    <source>
        <dbReference type="EMBL" id="MBB1252680.1"/>
    </source>
</evidence>
<dbReference type="Proteomes" id="UP000525686">
    <property type="component" value="Unassembled WGS sequence"/>
</dbReference>
<feature type="transmembrane region" description="Helical" evidence="2">
    <location>
        <begin position="243"/>
        <end position="261"/>
    </location>
</feature>
<dbReference type="EMBL" id="JABJXA010000014">
    <property type="protein sequence ID" value="MBB1258019.1"/>
    <property type="molecule type" value="Genomic_DNA"/>
</dbReference>
<dbReference type="AlphaFoldDB" id="A0A5P0YMC0"/>
<feature type="transmembrane region" description="Helical" evidence="2">
    <location>
        <begin position="142"/>
        <end position="158"/>
    </location>
</feature>
<feature type="region of interest" description="Disordered" evidence="1">
    <location>
        <begin position="303"/>
        <end position="323"/>
    </location>
</feature>
<keyword evidence="2" id="KW-0472">Membrane</keyword>
<evidence type="ECO:0000256" key="1">
    <source>
        <dbReference type="SAM" id="MobiDB-lite"/>
    </source>
</evidence>
<dbReference type="OrthoDB" id="9793746at2"/>
<reference evidence="5 6" key="1">
    <citation type="submission" date="2019-10" db="EMBL/GenBank/DDBJ databases">
        <title>Streptomyces sp. nov., a novel actinobacterium isolated from alkaline environment.</title>
        <authorList>
            <person name="Golinska P."/>
        </authorList>
    </citation>
    <scope>NUCLEOTIDE SEQUENCE [LARGE SCALE GENOMIC DNA]</scope>
    <source>
        <strain evidence="5 6">OF1</strain>
    </source>
</reference>
<evidence type="ECO:0000256" key="2">
    <source>
        <dbReference type="SAM" id="Phobius"/>
    </source>
</evidence>
<evidence type="ECO:0000313" key="6">
    <source>
        <dbReference type="Proteomes" id="UP000320857"/>
    </source>
</evidence>